<dbReference type="GO" id="GO:0004045">
    <property type="term" value="F:peptidyl-tRNA hydrolase activity"/>
    <property type="evidence" value="ECO:0007669"/>
    <property type="project" value="UniProtKB-UniRule"/>
</dbReference>
<evidence type="ECO:0000256" key="8">
    <source>
        <dbReference type="RuleBase" id="RU000673"/>
    </source>
</evidence>
<keyword evidence="4 7" id="KW-0694">RNA-binding</keyword>
<protein>
    <recommendedName>
        <fullName evidence="6 7">Peptidyl-tRNA hydrolase</fullName>
        <shortName evidence="7">Pth</shortName>
        <ecNumber evidence="1 7">3.1.1.29</ecNumber>
    </recommendedName>
</protein>
<dbReference type="FunFam" id="3.40.50.1470:FF:000001">
    <property type="entry name" value="Peptidyl-tRNA hydrolase"/>
    <property type="match status" value="1"/>
</dbReference>
<dbReference type="InterPro" id="IPR036416">
    <property type="entry name" value="Pept_tRNA_hydro_sf"/>
</dbReference>
<dbReference type="STRING" id="305900.GV64_09025"/>
<evidence type="ECO:0000313" key="11">
    <source>
        <dbReference type="Proteomes" id="UP000027997"/>
    </source>
</evidence>
<comment type="function">
    <text evidence="7">Hydrolyzes ribosome-free peptidyl-tRNAs (with 1 or more amino acids incorporated), which drop off the ribosome during protein synthesis, or as a result of ribosome stalling.</text>
</comment>
<dbReference type="PANTHER" id="PTHR17224:SF1">
    <property type="entry name" value="PEPTIDYL-TRNA HYDROLASE"/>
    <property type="match status" value="1"/>
</dbReference>
<evidence type="ECO:0000256" key="1">
    <source>
        <dbReference type="ARBA" id="ARBA00013260"/>
    </source>
</evidence>
<evidence type="ECO:0000256" key="2">
    <source>
        <dbReference type="ARBA" id="ARBA00022555"/>
    </source>
</evidence>
<dbReference type="Pfam" id="PF01195">
    <property type="entry name" value="Pept_tRNA_hydro"/>
    <property type="match status" value="1"/>
</dbReference>
<comment type="subcellular location">
    <subcellularLocation>
        <location evidence="7">Cytoplasm</location>
    </subcellularLocation>
</comment>
<dbReference type="Proteomes" id="UP000027997">
    <property type="component" value="Unassembled WGS sequence"/>
</dbReference>
<dbReference type="HAMAP" id="MF_00083">
    <property type="entry name" value="Pept_tRNA_hydro_bact"/>
    <property type="match status" value="1"/>
</dbReference>
<proteinExistence type="inferred from homology"/>
<gene>
    <name evidence="7" type="primary">pth</name>
    <name evidence="10" type="ORF">GV64_09025</name>
</gene>
<evidence type="ECO:0000256" key="5">
    <source>
        <dbReference type="ARBA" id="ARBA00038063"/>
    </source>
</evidence>
<dbReference type="eggNOG" id="COG0193">
    <property type="taxonomic scope" value="Bacteria"/>
</dbReference>
<dbReference type="AlphaFoldDB" id="A0A081K9P4"/>
<dbReference type="NCBIfam" id="TIGR00447">
    <property type="entry name" value="pth"/>
    <property type="match status" value="1"/>
</dbReference>
<comment type="similarity">
    <text evidence="5 7 9">Belongs to the PTH family.</text>
</comment>
<sequence>MAKSSEQSIRLVVGLGNPGAQYEDTRHNAGFWYVEQLARSHGAILQPEKKFFGMAARLQIGGQEVRLLNPTTFMNRSGQAVGAMATFFKIPPESILVVHDELDLPAGVGRLKQGGGHGGHNGLRDIISSLGNSREFLRLRLGIGHPGNSKDVVNYVLTRPSVAERQKIDAVIDESIRVTPEALNGKRSKAVQELHTFSA</sequence>
<dbReference type="RefSeq" id="WP_020580500.1">
    <property type="nucleotide sequence ID" value="NZ_JOJP01000001.1"/>
</dbReference>
<dbReference type="PANTHER" id="PTHR17224">
    <property type="entry name" value="PEPTIDYL-TRNA HYDROLASE"/>
    <property type="match status" value="1"/>
</dbReference>
<evidence type="ECO:0000256" key="6">
    <source>
        <dbReference type="ARBA" id="ARBA00050038"/>
    </source>
</evidence>
<accession>A0A081K9P4</accession>
<name>A0A081K9P4_9GAMM</name>
<reference evidence="10 11" key="1">
    <citation type="submission" date="2014-06" db="EMBL/GenBank/DDBJ databases">
        <title>Whole Genome Sequences of Three Symbiotic Endozoicomonas Bacteria.</title>
        <authorList>
            <person name="Neave M.J."/>
            <person name="Apprill A."/>
            <person name="Voolstra C.R."/>
        </authorList>
    </citation>
    <scope>NUCLEOTIDE SEQUENCE [LARGE SCALE GENOMIC DNA]</scope>
    <source>
        <strain evidence="10 11">DSM 22380</strain>
    </source>
</reference>
<dbReference type="InterPro" id="IPR018171">
    <property type="entry name" value="Pept_tRNA_hydro_CS"/>
</dbReference>
<dbReference type="GO" id="GO:0072344">
    <property type="term" value="P:rescue of stalled ribosome"/>
    <property type="evidence" value="ECO:0007669"/>
    <property type="project" value="UniProtKB-UniRule"/>
</dbReference>
<dbReference type="GO" id="GO:0005737">
    <property type="term" value="C:cytoplasm"/>
    <property type="evidence" value="ECO:0007669"/>
    <property type="project" value="UniProtKB-SubCell"/>
</dbReference>
<organism evidence="10 11">
    <name type="scientific">Endozoicomonas elysicola</name>
    <dbReference type="NCBI Taxonomy" id="305900"/>
    <lineage>
        <taxon>Bacteria</taxon>
        <taxon>Pseudomonadati</taxon>
        <taxon>Pseudomonadota</taxon>
        <taxon>Gammaproteobacteria</taxon>
        <taxon>Oceanospirillales</taxon>
        <taxon>Endozoicomonadaceae</taxon>
        <taxon>Endozoicomonas</taxon>
    </lineage>
</organism>
<evidence type="ECO:0000256" key="9">
    <source>
        <dbReference type="RuleBase" id="RU004320"/>
    </source>
</evidence>
<feature type="binding site" evidence="7">
    <location>
        <position position="121"/>
    </location>
    <ligand>
        <name>tRNA</name>
        <dbReference type="ChEBI" id="CHEBI:17843"/>
    </ligand>
</feature>
<dbReference type="EMBL" id="JOJP01000001">
    <property type="protein sequence ID" value="KEI70870.1"/>
    <property type="molecule type" value="Genomic_DNA"/>
</dbReference>
<comment type="caution">
    <text evidence="10">The sequence shown here is derived from an EMBL/GenBank/DDBJ whole genome shotgun (WGS) entry which is preliminary data.</text>
</comment>
<dbReference type="PROSITE" id="PS01195">
    <property type="entry name" value="PEPT_TRNA_HYDROL_1"/>
    <property type="match status" value="1"/>
</dbReference>
<dbReference type="InterPro" id="IPR001328">
    <property type="entry name" value="Pept_tRNA_hydro"/>
</dbReference>
<keyword evidence="7" id="KW-0963">Cytoplasm</keyword>
<keyword evidence="2 7" id="KW-0820">tRNA-binding</keyword>
<feature type="site" description="Discriminates between blocked and unblocked aminoacyl-tRNA" evidence="7">
    <location>
        <position position="17"/>
    </location>
</feature>
<feature type="binding site" evidence="7">
    <location>
        <position position="73"/>
    </location>
    <ligand>
        <name>tRNA</name>
        <dbReference type="ChEBI" id="CHEBI:17843"/>
    </ligand>
</feature>
<comment type="function">
    <text evidence="7">Catalyzes the release of premature peptidyl moieties from peptidyl-tRNA molecules trapped in stalled 50S ribosomal subunits, and thus maintains levels of free tRNAs and 50S ribosomes.</text>
</comment>
<keyword evidence="11" id="KW-1185">Reference proteome</keyword>
<keyword evidence="3 7" id="KW-0378">Hydrolase</keyword>
<dbReference type="CDD" id="cd00462">
    <property type="entry name" value="PTH"/>
    <property type="match status" value="1"/>
</dbReference>
<dbReference type="SUPFAM" id="SSF53178">
    <property type="entry name" value="Peptidyl-tRNA hydrolase-like"/>
    <property type="match status" value="1"/>
</dbReference>
<comment type="catalytic activity">
    <reaction evidence="7 8">
        <text>an N-acyl-L-alpha-aminoacyl-tRNA + H2O = an N-acyl-L-amino acid + a tRNA + H(+)</text>
        <dbReference type="Rhea" id="RHEA:54448"/>
        <dbReference type="Rhea" id="RHEA-COMP:10123"/>
        <dbReference type="Rhea" id="RHEA-COMP:13883"/>
        <dbReference type="ChEBI" id="CHEBI:15377"/>
        <dbReference type="ChEBI" id="CHEBI:15378"/>
        <dbReference type="ChEBI" id="CHEBI:59874"/>
        <dbReference type="ChEBI" id="CHEBI:78442"/>
        <dbReference type="ChEBI" id="CHEBI:138191"/>
        <dbReference type="EC" id="3.1.1.29"/>
    </reaction>
</comment>
<dbReference type="GO" id="GO:0006515">
    <property type="term" value="P:protein quality control for misfolded or incompletely synthesized proteins"/>
    <property type="evidence" value="ECO:0007669"/>
    <property type="project" value="UniProtKB-UniRule"/>
</dbReference>
<evidence type="ECO:0000313" key="10">
    <source>
        <dbReference type="EMBL" id="KEI70870.1"/>
    </source>
</evidence>
<feature type="site" description="Stabilizes the basic form of H active site to accept a proton" evidence="7">
    <location>
        <position position="100"/>
    </location>
</feature>
<feature type="binding site" evidence="7">
    <location>
        <position position="22"/>
    </location>
    <ligand>
        <name>tRNA</name>
        <dbReference type="ChEBI" id="CHEBI:17843"/>
    </ligand>
</feature>
<dbReference type="GO" id="GO:0000049">
    <property type="term" value="F:tRNA binding"/>
    <property type="evidence" value="ECO:0007669"/>
    <property type="project" value="UniProtKB-UniRule"/>
</dbReference>
<evidence type="ECO:0000256" key="7">
    <source>
        <dbReference type="HAMAP-Rule" id="MF_00083"/>
    </source>
</evidence>
<feature type="active site" description="Proton acceptor" evidence="7">
    <location>
        <position position="27"/>
    </location>
</feature>
<evidence type="ECO:0000256" key="3">
    <source>
        <dbReference type="ARBA" id="ARBA00022801"/>
    </source>
</evidence>
<feature type="binding site" evidence="7">
    <location>
        <position position="75"/>
    </location>
    <ligand>
        <name>tRNA</name>
        <dbReference type="ChEBI" id="CHEBI:17843"/>
    </ligand>
</feature>
<dbReference type="PROSITE" id="PS01196">
    <property type="entry name" value="PEPT_TRNA_HYDROL_2"/>
    <property type="match status" value="1"/>
</dbReference>
<evidence type="ECO:0000256" key="4">
    <source>
        <dbReference type="ARBA" id="ARBA00022884"/>
    </source>
</evidence>
<dbReference type="Gene3D" id="3.40.50.1470">
    <property type="entry name" value="Peptidyl-tRNA hydrolase"/>
    <property type="match status" value="1"/>
</dbReference>
<dbReference type="EC" id="3.1.1.29" evidence="1 7"/>
<comment type="subunit">
    <text evidence="7">Monomer.</text>
</comment>